<dbReference type="InterPro" id="IPR005119">
    <property type="entry name" value="LysR_subst-bd"/>
</dbReference>
<dbReference type="RefSeq" id="WP_090538753.1">
    <property type="nucleotide sequence ID" value="NZ_FOYD01000005.1"/>
</dbReference>
<dbReference type="EMBL" id="FOYD01000005">
    <property type="protein sequence ID" value="SFQ82549.1"/>
    <property type="molecule type" value="Genomic_DNA"/>
</dbReference>
<dbReference type="Gene3D" id="1.10.10.10">
    <property type="entry name" value="Winged helix-like DNA-binding domain superfamily/Winged helix DNA-binding domain"/>
    <property type="match status" value="1"/>
</dbReference>
<keyword evidence="4" id="KW-0804">Transcription</keyword>
<dbReference type="Pfam" id="PF00126">
    <property type="entry name" value="HTH_1"/>
    <property type="match status" value="1"/>
</dbReference>
<dbReference type="PRINTS" id="PR00039">
    <property type="entry name" value="HTHLYSR"/>
</dbReference>
<dbReference type="GO" id="GO:0003677">
    <property type="term" value="F:DNA binding"/>
    <property type="evidence" value="ECO:0007669"/>
    <property type="project" value="UniProtKB-KW"/>
</dbReference>
<evidence type="ECO:0000256" key="2">
    <source>
        <dbReference type="ARBA" id="ARBA00023015"/>
    </source>
</evidence>
<protein>
    <submittedName>
        <fullName evidence="6">DNA-binding transcriptional regulator, LysR family</fullName>
    </submittedName>
</protein>
<keyword evidence="3 6" id="KW-0238">DNA-binding</keyword>
<gene>
    <name evidence="6" type="ORF">SAMN05216578_10555</name>
</gene>
<reference evidence="6 7" key="1">
    <citation type="submission" date="2016-10" db="EMBL/GenBank/DDBJ databases">
        <authorList>
            <person name="de Groot N.N."/>
        </authorList>
    </citation>
    <scope>NUCLEOTIDE SEQUENCE [LARGE SCALE GENOMIC DNA]</scope>
    <source>
        <strain evidence="6 7">JCM 18415</strain>
    </source>
</reference>
<dbReference type="CDD" id="cd08417">
    <property type="entry name" value="PBP2_Nitroaromatics_like"/>
    <property type="match status" value="1"/>
</dbReference>
<dbReference type="Pfam" id="PF03466">
    <property type="entry name" value="LysR_substrate"/>
    <property type="match status" value="1"/>
</dbReference>
<dbReference type="SUPFAM" id="SSF53850">
    <property type="entry name" value="Periplasmic binding protein-like II"/>
    <property type="match status" value="1"/>
</dbReference>
<feature type="domain" description="HTH lysR-type" evidence="5">
    <location>
        <begin position="13"/>
        <end position="70"/>
    </location>
</feature>
<evidence type="ECO:0000313" key="6">
    <source>
        <dbReference type="EMBL" id="SFQ82549.1"/>
    </source>
</evidence>
<dbReference type="InterPro" id="IPR036388">
    <property type="entry name" value="WH-like_DNA-bd_sf"/>
</dbReference>
<comment type="similarity">
    <text evidence="1">Belongs to the LysR transcriptional regulatory family.</text>
</comment>
<evidence type="ECO:0000259" key="5">
    <source>
        <dbReference type="PROSITE" id="PS50931"/>
    </source>
</evidence>
<dbReference type="OrthoDB" id="6621790at2"/>
<evidence type="ECO:0000313" key="7">
    <source>
        <dbReference type="Proteomes" id="UP000242815"/>
    </source>
</evidence>
<dbReference type="InterPro" id="IPR036390">
    <property type="entry name" value="WH_DNA-bd_sf"/>
</dbReference>
<evidence type="ECO:0000256" key="3">
    <source>
        <dbReference type="ARBA" id="ARBA00023125"/>
    </source>
</evidence>
<dbReference type="Proteomes" id="UP000242815">
    <property type="component" value="Unassembled WGS sequence"/>
</dbReference>
<dbReference type="InterPro" id="IPR000847">
    <property type="entry name" value="LysR_HTH_N"/>
</dbReference>
<dbReference type="InterPro" id="IPR050389">
    <property type="entry name" value="LysR-type_TF"/>
</dbReference>
<name>A0A1I6BNQ2_9GAMM</name>
<sequence length="315" mass="35045">MNEKNISPSLARIDLNLFRVFEVIYRERSLTRAAAVLHVSQSAVSHALSRLREHLADPLFVREGRGVAPTPMALRIAPAVLDSLDRLQQGIGWLQRFDPLRDQRTFTISLPEQLESAVLPPLLLRLRHLARHCRVHTAGVRWAELPLEMSAGRIDLAIQVARPAAAPLRQMQLISAPLCVLAGPQFSGELTAERYLAAEHIAVASWRRGLSFEDLALRHLGLVRNVVQRCQNYLAASQVVAGSDLLLTMSRLQAEQLNPALGHRVLDMPLPLPELGLSLYWHEEAEEDPANRWLREQILALIQNSSSGVSASSVL</sequence>
<organism evidence="6 7">
    <name type="scientific">Halopseudomonas formosensis</name>
    <dbReference type="NCBI Taxonomy" id="1002526"/>
    <lineage>
        <taxon>Bacteria</taxon>
        <taxon>Pseudomonadati</taxon>
        <taxon>Pseudomonadota</taxon>
        <taxon>Gammaproteobacteria</taxon>
        <taxon>Pseudomonadales</taxon>
        <taxon>Pseudomonadaceae</taxon>
        <taxon>Halopseudomonas</taxon>
    </lineage>
</organism>
<dbReference type="GO" id="GO:0003700">
    <property type="term" value="F:DNA-binding transcription factor activity"/>
    <property type="evidence" value="ECO:0007669"/>
    <property type="project" value="InterPro"/>
</dbReference>
<dbReference type="Gene3D" id="3.40.190.10">
    <property type="entry name" value="Periplasmic binding protein-like II"/>
    <property type="match status" value="2"/>
</dbReference>
<dbReference type="PROSITE" id="PS50931">
    <property type="entry name" value="HTH_LYSR"/>
    <property type="match status" value="1"/>
</dbReference>
<dbReference type="InterPro" id="IPR037402">
    <property type="entry name" value="YidZ_PBP2"/>
</dbReference>
<dbReference type="PANTHER" id="PTHR30118">
    <property type="entry name" value="HTH-TYPE TRANSCRIPTIONAL REGULATOR LEUO-RELATED"/>
    <property type="match status" value="1"/>
</dbReference>
<dbReference type="PANTHER" id="PTHR30118:SF15">
    <property type="entry name" value="TRANSCRIPTIONAL REGULATORY PROTEIN"/>
    <property type="match status" value="1"/>
</dbReference>
<proteinExistence type="inferred from homology"/>
<keyword evidence="2" id="KW-0805">Transcription regulation</keyword>
<dbReference type="STRING" id="1002526.SAMN05216578_10555"/>
<accession>A0A1I6BNQ2</accession>
<dbReference type="SUPFAM" id="SSF46785">
    <property type="entry name" value="Winged helix' DNA-binding domain"/>
    <property type="match status" value="1"/>
</dbReference>
<evidence type="ECO:0000256" key="1">
    <source>
        <dbReference type="ARBA" id="ARBA00009437"/>
    </source>
</evidence>
<dbReference type="AlphaFoldDB" id="A0A1I6BNQ2"/>
<evidence type="ECO:0000256" key="4">
    <source>
        <dbReference type="ARBA" id="ARBA00023163"/>
    </source>
</evidence>